<evidence type="ECO:0000313" key="2">
    <source>
        <dbReference type="Proteomes" id="UP001319045"/>
    </source>
</evidence>
<dbReference type="NCBIfam" id="TIGR03511">
    <property type="entry name" value="GldH_lipo"/>
    <property type="match status" value="1"/>
</dbReference>
<reference evidence="1 2" key="1">
    <citation type="journal article" date="2022" name="Int. J. Syst. Evol. Microbiol.">
        <title>Prevotella herbatica sp. nov., a plant polysaccharide-decomposing anaerobic bacterium isolated from a methanogenic reactor.</title>
        <authorList>
            <person name="Uek A."/>
            <person name="Tonouchi A."/>
            <person name="Kaku N."/>
            <person name="Ueki K."/>
        </authorList>
    </citation>
    <scope>NUCLEOTIDE SEQUENCE [LARGE SCALE GENOMIC DNA]</scope>
    <source>
        <strain evidence="1 2">WR041</strain>
    </source>
</reference>
<dbReference type="RefSeq" id="WP_207153407.1">
    <property type="nucleotide sequence ID" value="NZ_AP024484.1"/>
</dbReference>
<dbReference type="EMBL" id="AP024484">
    <property type="protein sequence ID" value="BCS85782.1"/>
    <property type="molecule type" value="Genomic_DNA"/>
</dbReference>
<organism evidence="1 2">
    <name type="scientific">Prevotella herbatica</name>
    <dbReference type="NCBI Taxonomy" id="2801997"/>
    <lineage>
        <taxon>Bacteria</taxon>
        <taxon>Pseudomonadati</taxon>
        <taxon>Bacteroidota</taxon>
        <taxon>Bacteroidia</taxon>
        <taxon>Bacteroidales</taxon>
        <taxon>Prevotellaceae</taxon>
        <taxon>Prevotella</taxon>
    </lineage>
</organism>
<sequence length="154" mass="17286">MRKNIFTVLIIMAMTVISSCTGNKVYDKYQHTPVSGWEKNDTLKFEVPKMNINGVFAANLGLRINSSYPFMGLTLIVDQTIYPSHITKSDTINCQLIDKNGNSKGLGISYYQYNFDIDKVSLNKGDSLVVSIRHNMKREILPGISDIGYSLSTH</sequence>
<accession>A0ABM7NZ34</accession>
<evidence type="ECO:0000313" key="1">
    <source>
        <dbReference type="EMBL" id="BCS85782.1"/>
    </source>
</evidence>
<keyword evidence="1" id="KW-0449">Lipoprotein</keyword>
<gene>
    <name evidence="1" type="ORF">prwr041_16750</name>
</gene>
<dbReference type="Pfam" id="PF14109">
    <property type="entry name" value="GldH_lipo"/>
    <property type="match status" value="1"/>
</dbReference>
<name>A0ABM7NZ34_9BACT</name>
<protein>
    <submittedName>
        <fullName evidence="1">Gliding motility lipoprotein GldH</fullName>
    </submittedName>
</protein>
<dbReference type="InterPro" id="IPR020018">
    <property type="entry name" value="Motility-assoc_lipoprot_GldH"/>
</dbReference>
<dbReference type="PROSITE" id="PS51257">
    <property type="entry name" value="PROKAR_LIPOPROTEIN"/>
    <property type="match status" value="1"/>
</dbReference>
<keyword evidence="2" id="KW-1185">Reference proteome</keyword>
<proteinExistence type="predicted"/>
<dbReference type="Proteomes" id="UP001319045">
    <property type="component" value="Chromosome"/>
</dbReference>